<sequence>MDTLIDEIIEWIREADQRIVIGISGHGAAGKTTFAKRIISQLNQKEVNYMNTDPYIVSSALRKQSVIDYTYQNKNHRYKMTACHPAAHHLPSLERDVQMVRNGLDLYTINTHYKKSKLISAKNKLTIVEGMSVAFINPDLFDLKVYFYTDDETEFKRRSSRDISERGTDIHYLQQSHEERRIQYKVFMHPYSEHFDIIIKTSNEGSCVEKNTFAWKGSNIRSW</sequence>
<keyword evidence="2" id="KW-0808">Transferase</keyword>
<keyword evidence="3" id="KW-1185">Reference proteome</keyword>
<proteinExistence type="predicted"/>
<reference evidence="2 3" key="1">
    <citation type="submission" date="2021-03" db="EMBL/GenBank/DDBJ databases">
        <title>Antimicrobial resistance genes in bacteria isolated from Japanese honey, and their potential for conferring macrolide and lincosamide resistance in the American foulbrood pathogen Paenibacillus larvae.</title>
        <authorList>
            <person name="Okamoto M."/>
            <person name="Kumagai M."/>
            <person name="Kanamori H."/>
            <person name="Takamatsu D."/>
        </authorList>
    </citation>
    <scope>NUCLEOTIDE SEQUENCE [LARGE SCALE GENOMIC DNA]</scope>
    <source>
        <strain evidence="2 3">J8TS2</strain>
    </source>
</reference>
<organism evidence="2 3">
    <name type="scientific">Lederbergia ruris</name>
    <dbReference type="NCBI Taxonomy" id="217495"/>
    <lineage>
        <taxon>Bacteria</taxon>
        <taxon>Bacillati</taxon>
        <taxon>Bacillota</taxon>
        <taxon>Bacilli</taxon>
        <taxon>Bacillales</taxon>
        <taxon>Bacillaceae</taxon>
        <taxon>Lederbergia</taxon>
    </lineage>
</organism>
<dbReference type="Proteomes" id="UP000679950">
    <property type="component" value="Unassembled WGS sequence"/>
</dbReference>
<accession>A0ABQ4KP05</accession>
<dbReference type="PANTHER" id="PTHR10285">
    <property type="entry name" value="URIDINE KINASE"/>
    <property type="match status" value="1"/>
</dbReference>
<dbReference type="InterPro" id="IPR027417">
    <property type="entry name" value="P-loop_NTPase"/>
</dbReference>
<keyword evidence="2" id="KW-0418">Kinase</keyword>
<comment type="caution">
    <text evidence="2">The sequence shown here is derived from an EMBL/GenBank/DDBJ whole genome shotgun (WGS) entry which is preliminary data.</text>
</comment>
<feature type="domain" description="Phosphoribulokinase/uridine kinase" evidence="1">
    <location>
        <begin position="20"/>
        <end position="201"/>
    </location>
</feature>
<evidence type="ECO:0000259" key="1">
    <source>
        <dbReference type="Pfam" id="PF00485"/>
    </source>
</evidence>
<dbReference type="InterPro" id="IPR006083">
    <property type="entry name" value="PRK/URK"/>
</dbReference>
<dbReference type="Gene3D" id="3.40.50.300">
    <property type="entry name" value="P-loop containing nucleotide triphosphate hydrolases"/>
    <property type="match status" value="1"/>
</dbReference>
<evidence type="ECO:0000313" key="2">
    <source>
        <dbReference type="EMBL" id="GIN59665.1"/>
    </source>
</evidence>
<name>A0ABQ4KP05_9BACI</name>
<protein>
    <submittedName>
        <fullName evidence="2">Uridine kinase</fullName>
    </submittedName>
</protein>
<dbReference type="SUPFAM" id="SSF52540">
    <property type="entry name" value="P-loop containing nucleoside triphosphate hydrolases"/>
    <property type="match status" value="1"/>
</dbReference>
<dbReference type="RefSeq" id="WP_158323200.1">
    <property type="nucleotide sequence ID" value="NZ_BORB01000054.1"/>
</dbReference>
<dbReference type="GO" id="GO:0016301">
    <property type="term" value="F:kinase activity"/>
    <property type="evidence" value="ECO:0007669"/>
    <property type="project" value="UniProtKB-KW"/>
</dbReference>
<dbReference type="Pfam" id="PF00485">
    <property type="entry name" value="PRK"/>
    <property type="match status" value="1"/>
</dbReference>
<evidence type="ECO:0000313" key="3">
    <source>
        <dbReference type="Proteomes" id="UP000679950"/>
    </source>
</evidence>
<gene>
    <name evidence="2" type="ORF">J8TS2_39840</name>
</gene>
<dbReference type="EMBL" id="BORB01000054">
    <property type="protein sequence ID" value="GIN59665.1"/>
    <property type="molecule type" value="Genomic_DNA"/>
</dbReference>
<dbReference type="PRINTS" id="PR00988">
    <property type="entry name" value="URIDINKINASE"/>
</dbReference>